<feature type="region of interest" description="Disordered" evidence="1">
    <location>
        <begin position="38"/>
        <end position="85"/>
    </location>
</feature>
<feature type="region of interest" description="Disordered" evidence="1">
    <location>
        <begin position="138"/>
        <end position="162"/>
    </location>
</feature>
<evidence type="ECO:0000313" key="3">
    <source>
        <dbReference type="EMBL" id="KAK7576560.1"/>
    </source>
</evidence>
<comment type="caution">
    <text evidence="3">The sequence shown here is derived from an EMBL/GenBank/DDBJ whole genome shotgun (WGS) entry which is preliminary data.</text>
</comment>
<organism evidence="3 4">
    <name type="scientific">Parthenolecanium corni</name>
    <dbReference type="NCBI Taxonomy" id="536013"/>
    <lineage>
        <taxon>Eukaryota</taxon>
        <taxon>Metazoa</taxon>
        <taxon>Ecdysozoa</taxon>
        <taxon>Arthropoda</taxon>
        <taxon>Hexapoda</taxon>
        <taxon>Insecta</taxon>
        <taxon>Pterygota</taxon>
        <taxon>Neoptera</taxon>
        <taxon>Paraneoptera</taxon>
        <taxon>Hemiptera</taxon>
        <taxon>Sternorrhyncha</taxon>
        <taxon>Coccoidea</taxon>
        <taxon>Coccidae</taxon>
        <taxon>Parthenolecanium</taxon>
    </lineage>
</organism>
<name>A0AAN9T8I3_9HEMI</name>
<feature type="compositionally biased region" description="Polar residues" evidence="1">
    <location>
        <begin position="138"/>
        <end position="159"/>
    </location>
</feature>
<keyword evidence="2" id="KW-0732">Signal</keyword>
<feature type="compositionally biased region" description="Low complexity" evidence="1">
    <location>
        <begin position="67"/>
        <end position="78"/>
    </location>
</feature>
<dbReference type="AlphaFoldDB" id="A0AAN9T8I3"/>
<sequence>MLLMSKWLVIALSCIWLVVDLSKILESLSASINDRGSTTLMFKNRNSPKSEPSSPPRSPNSVASFRTTNTPNSMTSPSKCKSEISFSKQMANRSQSIFSSSGTGLSQNMATILAMATMKEKLNSNNAAGAEIKPSVTITPSRLSPSLSSENGNSMNSSKCKPIHQIFTTA</sequence>
<feature type="signal peptide" evidence="2">
    <location>
        <begin position="1"/>
        <end position="29"/>
    </location>
</feature>
<gene>
    <name evidence="3" type="ORF">V9T40_012846</name>
</gene>
<accession>A0AAN9T8I3</accession>
<dbReference type="Proteomes" id="UP001367676">
    <property type="component" value="Unassembled WGS sequence"/>
</dbReference>
<evidence type="ECO:0000256" key="1">
    <source>
        <dbReference type="SAM" id="MobiDB-lite"/>
    </source>
</evidence>
<feature type="compositionally biased region" description="Low complexity" evidence="1">
    <location>
        <begin position="43"/>
        <end position="52"/>
    </location>
</feature>
<reference evidence="3 4" key="1">
    <citation type="submission" date="2024-03" db="EMBL/GenBank/DDBJ databases">
        <title>Adaptation during the transition from Ophiocordyceps entomopathogen to insect associate is accompanied by gene loss and intensified selection.</title>
        <authorList>
            <person name="Ward C.M."/>
            <person name="Onetto C.A."/>
            <person name="Borneman A.R."/>
        </authorList>
    </citation>
    <scope>NUCLEOTIDE SEQUENCE [LARGE SCALE GENOMIC DNA]</scope>
    <source>
        <strain evidence="3">AWRI1</strain>
        <tissue evidence="3">Single Adult Female</tissue>
    </source>
</reference>
<feature type="chain" id="PRO_5042836883" evidence="2">
    <location>
        <begin position="30"/>
        <end position="170"/>
    </location>
</feature>
<evidence type="ECO:0000313" key="4">
    <source>
        <dbReference type="Proteomes" id="UP001367676"/>
    </source>
</evidence>
<keyword evidence="4" id="KW-1185">Reference proteome</keyword>
<proteinExistence type="predicted"/>
<protein>
    <submittedName>
        <fullName evidence="3">Uncharacterized protein</fullName>
    </submittedName>
</protein>
<evidence type="ECO:0000256" key="2">
    <source>
        <dbReference type="SAM" id="SignalP"/>
    </source>
</evidence>
<dbReference type="EMBL" id="JBBCAQ010000036">
    <property type="protein sequence ID" value="KAK7576560.1"/>
    <property type="molecule type" value="Genomic_DNA"/>
</dbReference>